<dbReference type="InterPro" id="IPR023214">
    <property type="entry name" value="HAD_sf"/>
</dbReference>
<dbReference type="GO" id="GO:0003825">
    <property type="term" value="F:alpha,alpha-trehalose-phosphate synthase (UDP-forming) activity"/>
    <property type="evidence" value="ECO:0007669"/>
    <property type="project" value="TreeGrafter"/>
</dbReference>
<keyword evidence="4" id="KW-1185">Reference proteome</keyword>
<dbReference type="Gene3D" id="3.40.50.1000">
    <property type="entry name" value="HAD superfamily/HAD-like"/>
    <property type="match status" value="1"/>
</dbReference>
<dbReference type="Pfam" id="PF00982">
    <property type="entry name" value="Glyco_transf_20"/>
    <property type="match status" value="1"/>
</dbReference>
<accession>A0A3D8YJ70</accession>
<dbReference type="CDD" id="cd03788">
    <property type="entry name" value="GT20_TPS"/>
    <property type="match status" value="1"/>
</dbReference>
<name>A0A3D8YJ70_9BACT</name>
<dbReference type="PANTHER" id="PTHR10788">
    <property type="entry name" value="TREHALOSE-6-PHOSPHATE SYNTHASE"/>
    <property type="match status" value="1"/>
</dbReference>
<dbReference type="Gene3D" id="3.40.50.2000">
    <property type="entry name" value="Glycogen Phosphorylase B"/>
    <property type="match status" value="2"/>
</dbReference>
<dbReference type="Gene3D" id="3.30.70.1020">
    <property type="entry name" value="Trehalose-6-phosphate phosphatase related protein, domain 2"/>
    <property type="match status" value="1"/>
</dbReference>
<evidence type="ECO:0000256" key="1">
    <source>
        <dbReference type="ARBA" id="ARBA00006330"/>
    </source>
</evidence>
<dbReference type="SUPFAM" id="SSF53756">
    <property type="entry name" value="UDP-Glycosyltransferase/glycogen phosphorylase"/>
    <property type="match status" value="1"/>
</dbReference>
<sequence>MKDYNNSKNSGRLIIVAYRLPFKIVQEEDKSRLVQNSGGLVSAVLSLVSEQEDSIFNATEKIQWVGFSENSPEELKGQSMTNESFQAHPVFISDEINENYYEGFCNNLIWPLCHYFPSLARFDDAYFDAYQTANKLFFDKVNEIIQPGDVVWVQDYQLMLLPDMIRQQHPLNKIGFFFHIPFPSYELFRMLPVNWRKAIVDGILGADVVGFHTNDYVEYFLKAARLVSGYGNKLHYINMSNRIVKVDSFPISIDFAQFNNAYDTSEVISAREEARSSLKEKIIFSVDRLDYSKGILHRLQGFMRFLENHPEWHERVCFVMVVVPSRDTIEQYQNMKMEIDQTVGAINASFGNIYWQPIIYQYRSMSYHELVGMYTASDIALITPVRDGMNLVCKEYVASRKDEQGVLILSEMAGAAEELGEALIINPLDNQGIADAINEALLMEPEEQQKRMKAMRERIHDYDVFAWTNDFFTQMLMLEQEHERLKQVFLTNKGIDNIRKAYEATSRRILFFDYDGTLAPIVPDPAKAIISEDIRKLLLDIAKRDTVVIISGRDRRFLDIHFKDLPVHIIAEHGALIKTKGNDEWTLNESYEENWKESIKPILNMYAKRCPGAFVEEKETSLAWHYRTADDKEYAARRAQELSWQLKNFIQPELNLQIIDGNKVVEVKKTAFNKGTAARSFVEENDYDFILAIGDDTTDEDMFEALPDTSYTIKVGDDLSAARNHIRNQEEVFHFLSFMVSSLPE</sequence>
<dbReference type="OrthoDB" id="9761633at2"/>
<protein>
    <submittedName>
        <fullName evidence="3">Bifunctional alpha,alpha-trehalose-phosphate synthase (UDP-forming)/trehalose-phosphatase</fullName>
    </submittedName>
</protein>
<evidence type="ECO:0000313" key="3">
    <source>
        <dbReference type="EMBL" id="REA64041.1"/>
    </source>
</evidence>
<dbReference type="InterPro" id="IPR001830">
    <property type="entry name" value="Glyco_trans_20"/>
</dbReference>
<dbReference type="GO" id="GO:0004805">
    <property type="term" value="F:trehalose-phosphatase activity"/>
    <property type="evidence" value="ECO:0007669"/>
    <property type="project" value="TreeGrafter"/>
</dbReference>
<dbReference type="RefSeq" id="WP_115828649.1">
    <property type="nucleotide sequence ID" value="NZ_QNUL01000001.1"/>
</dbReference>
<comment type="similarity">
    <text evidence="1">In the C-terminal section; belongs to the trehalose phosphatase family.</text>
</comment>
<dbReference type="GO" id="GO:0005992">
    <property type="term" value="P:trehalose biosynthetic process"/>
    <property type="evidence" value="ECO:0007669"/>
    <property type="project" value="InterPro"/>
</dbReference>
<dbReference type="NCBIfam" id="NF011071">
    <property type="entry name" value="PRK14501.1"/>
    <property type="match status" value="1"/>
</dbReference>
<dbReference type="PANTHER" id="PTHR10788:SF106">
    <property type="entry name" value="BCDNA.GH08860"/>
    <property type="match status" value="1"/>
</dbReference>
<dbReference type="SUPFAM" id="SSF56784">
    <property type="entry name" value="HAD-like"/>
    <property type="match status" value="1"/>
</dbReference>
<reference evidence="3 4" key="1">
    <citation type="submission" date="2018-07" db="EMBL/GenBank/DDBJ databases">
        <title>Dyadobacter roseus sp. nov., isolated from rose rhizosphere soil.</title>
        <authorList>
            <person name="Chen L."/>
        </authorList>
    </citation>
    <scope>NUCLEOTIDE SEQUENCE [LARGE SCALE GENOMIC DNA]</scope>
    <source>
        <strain evidence="3 4">RS19</strain>
    </source>
</reference>
<dbReference type="Pfam" id="PF02358">
    <property type="entry name" value="Trehalose_PPase"/>
    <property type="match status" value="1"/>
</dbReference>
<dbReference type="NCBIfam" id="TIGR01484">
    <property type="entry name" value="HAD-SF-IIB"/>
    <property type="match status" value="1"/>
</dbReference>
<dbReference type="InterPro" id="IPR006379">
    <property type="entry name" value="HAD-SF_hydro_IIB"/>
</dbReference>
<dbReference type="NCBIfam" id="TIGR00685">
    <property type="entry name" value="T6PP"/>
    <property type="match status" value="1"/>
</dbReference>
<dbReference type="Proteomes" id="UP000256373">
    <property type="component" value="Unassembled WGS sequence"/>
</dbReference>
<comment type="similarity">
    <text evidence="2">Belongs to the glycosyltransferase 20 family.</text>
</comment>
<gene>
    <name evidence="3" type="ORF">DSL64_00300</name>
</gene>
<proteinExistence type="inferred from homology"/>
<evidence type="ECO:0000313" key="4">
    <source>
        <dbReference type="Proteomes" id="UP000256373"/>
    </source>
</evidence>
<organism evidence="3 4">
    <name type="scientific">Dyadobacter luteus</name>
    <dbReference type="NCBI Taxonomy" id="2259619"/>
    <lineage>
        <taxon>Bacteria</taxon>
        <taxon>Pseudomonadati</taxon>
        <taxon>Bacteroidota</taxon>
        <taxon>Cytophagia</taxon>
        <taxon>Cytophagales</taxon>
        <taxon>Spirosomataceae</taxon>
        <taxon>Dyadobacter</taxon>
    </lineage>
</organism>
<dbReference type="AlphaFoldDB" id="A0A3D8YJ70"/>
<dbReference type="GO" id="GO:0005829">
    <property type="term" value="C:cytosol"/>
    <property type="evidence" value="ECO:0007669"/>
    <property type="project" value="TreeGrafter"/>
</dbReference>
<dbReference type="InterPro" id="IPR036412">
    <property type="entry name" value="HAD-like_sf"/>
</dbReference>
<comment type="caution">
    <text evidence="3">The sequence shown here is derived from an EMBL/GenBank/DDBJ whole genome shotgun (WGS) entry which is preliminary data.</text>
</comment>
<evidence type="ECO:0000256" key="2">
    <source>
        <dbReference type="ARBA" id="ARBA00008799"/>
    </source>
</evidence>
<dbReference type="EMBL" id="QNUL01000001">
    <property type="protein sequence ID" value="REA64041.1"/>
    <property type="molecule type" value="Genomic_DNA"/>
</dbReference>
<dbReference type="InterPro" id="IPR003337">
    <property type="entry name" value="Trehalose_PPase"/>
</dbReference>
<dbReference type="CDD" id="cd01627">
    <property type="entry name" value="HAD_TPP"/>
    <property type="match status" value="1"/>
</dbReference>